<dbReference type="InterPro" id="IPR002347">
    <property type="entry name" value="SDR_fam"/>
</dbReference>
<dbReference type="Pfam" id="PF13561">
    <property type="entry name" value="adh_short_C2"/>
    <property type="match status" value="1"/>
</dbReference>
<evidence type="ECO:0000313" key="2">
    <source>
        <dbReference type="Proteomes" id="UP000466794"/>
    </source>
</evidence>
<keyword evidence="2" id="KW-1185">Reference proteome</keyword>
<name>A0A7K1UP85_9NOCA</name>
<organism evidence="1 2">
    <name type="scientific">Nocardia terrae</name>
    <dbReference type="NCBI Taxonomy" id="2675851"/>
    <lineage>
        <taxon>Bacteria</taxon>
        <taxon>Bacillati</taxon>
        <taxon>Actinomycetota</taxon>
        <taxon>Actinomycetes</taxon>
        <taxon>Mycobacteriales</taxon>
        <taxon>Nocardiaceae</taxon>
        <taxon>Nocardia</taxon>
    </lineage>
</organism>
<accession>A0A7K1UP85</accession>
<comment type="caution">
    <text evidence="1">The sequence shown here is derived from an EMBL/GenBank/DDBJ whole genome shotgun (WGS) entry which is preliminary data.</text>
</comment>
<dbReference type="SUPFAM" id="SSF51735">
    <property type="entry name" value="NAD(P)-binding Rossmann-fold domains"/>
    <property type="match status" value="1"/>
</dbReference>
<proteinExistence type="predicted"/>
<dbReference type="Gene3D" id="3.40.50.720">
    <property type="entry name" value="NAD(P)-binding Rossmann-like Domain"/>
    <property type="match status" value="1"/>
</dbReference>
<dbReference type="InterPro" id="IPR036291">
    <property type="entry name" value="NAD(P)-bd_dom_sf"/>
</dbReference>
<gene>
    <name evidence="1" type="ORF">GPX89_02600</name>
</gene>
<dbReference type="Proteomes" id="UP000466794">
    <property type="component" value="Unassembled WGS sequence"/>
</dbReference>
<reference evidence="1 2" key="1">
    <citation type="submission" date="2019-12" db="EMBL/GenBank/DDBJ databases">
        <title>Nocardia sp. nov. ET3-3 isolated from soil.</title>
        <authorList>
            <person name="Kanchanasin P."/>
            <person name="Tanasupawat S."/>
            <person name="Yuki M."/>
            <person name="Kudo T."/>
        </authorList>
    </citation>
    <scope>NUCLEOTIDE SEQUENCE [LARGE SCALE GENOMIC DNA]</scope>
    <source>
        <strain evidence="1 2">ET3-3</strain>
    </source>
</reference>
<sequence length="47" mass="4776">MCGGSPPSHPPGRLGANDEIAATVAHLLRPDSSWVNGQILRVNGGVA</sequence>
<dbReference type="AlphaFoldDB" id="A0A7K1UP85"/>
<dbReference type="EMBL" id="WRPP01000001">
    <property type="protein sequence ID" value="MVU76131.1"/>
    <property type="molecule type" value="Genomic_DNA"/>
</dbReference>
<protein>
    <submittedName>
        <fullName evidence="1">SDR family oxidoreductase</fullName>
    </submittedName>
</protein>
<evidence type="ECO:0000313" key="1">
    <source>
        <dbReference type="EMBL" id="MVU76131.1"/>
    </source>
</evidence>